<keyword evidence="3" id="KW-1185">Reference proteome</keyword>
<proteinExistence type="predicted"/>
<accession>A0A8X7CT28</accession>
<comment type="caution">
    <text evidence="2">The sequence shown here is derived from an EMBL/GenBank/DDBJ whole genome shotgun (WGS) entry which is preliminary data.</text>
</comment>
<gene>
    <name evidence="2" type="ORF">TNIN_23661</name>
</gene>
<protein>
    <submittedName>
        <fullName evidence="2">Uncharacterized protein</fullName>
    </submittedName>
</protein>
<feature type="compositionally biased region" description="Basic residues" evidence="1">
    <location>
        <begin position="9"/>
        <end position="19"/>
    </location>
</feature>
<organism evidence="2 3">
    <name type="scientific">Trichonephila inaurata madagascariensis</name>
    <dbReference type="NCBI Taxonomy" id="2747483"/>
    <lineage>
        <taxon>Eukaryota</taxon>
        <taxon>Metazoa</taxon>
        <taxon>Ecdysozoa</taxon>
        <taxon>Arthropoda</taxon>
        <taxon>Chelicerata</taxon>
        <taxon>Arachnida</taxon>
        <taxon>Araneae</taxon>
        <taxon>Araneomorphae</taxon>
        <taxon>Entelegynae</taxon>
        <taxon>Araneoidea</taxon>
        <taxon>Nephilidae</taxon>
        <taxon>Trichonephila</taxon>
        <taxon>Trichonephila inaurata</taxon>
    </lineage>
</organism>
<evidence type="ECO:0000256" key="1">
    <source>
        <dbReference type="SAM" id="MobiDB-lite"/>
    </source>
</evidence>
<reference evidence="2" key="1">
    <citation type="submission" date="2020-08" db="EMBL/GenBank/DDBJ databases">
        <title>Multicomponent nature underlies the extraordinary mechanical properties of spider dragline silk.</title>
        <authorList>
            <person name="Kono N."/>
            <person name="Nakamura H."/>
            <person name="Mori M."/>
            <person name="Yoshida Y."/>
            <person name="Ohtoshi R."/>
            <person name="Malay A.D."/>
            <person name="Moran D.A.P."/>
            <person name="Tomita M."/>
            <person name="Numata K."/>
            <person name="Arakawa K."/>
        </authorList>
    </citation>
    <scope>NUCLEOTIDE SEQUENCE</scope>
</reference>
<feature type="region of interest" description="Disordered" evidence="1">
    <location>
        <begin position="1"/>
        <end position="23"/>
    </location>
</feature>
<sequence length="122" mass="13994">MFFSTHPSTKGKKTQRTHHQTFQGEKKTHLNILFLSLYRHTPANFRKRNFSREKANFHQVPNSRNGPADRLLARPDEQMALPQKINFSAHAKIPNPVSAEIIFPTQADDTKLLIICRFSVAA</sequence>
<dbReference type="EMBL" id="BMAV01021591">
    <property type="protein sequence ID" value="GFY75727.1"/>
    <property type="molecule type" value="Genomic_DNA"/>
</dbReference>
<evidence type="ECO:0000313" key="3">
    <source>
        <dbReference type="Proteomes" id="UP000886998"/>
    </source>
</evidence>
<name>A0A8X7CT28_9ARAC</name>
<evidence type="ECO:0000313" key="2">
    <source>
        <dbReference type="EMBL" id="GFY75727.1"/>
    </source>
</evidence>
<dbReference type="Proteomes" id="UP000886998">
    <property type="component" value="Unassembled WGS sequence"/>
</dbReference>
<dbReference type="AlphaFoldDB" id="A0A8X7CT28"/>